<evidence type="ECO:0000313" key="4">
    <source>
        <dbReference type="Proteomes" id="UP000057820"/>
    </source>
</evidence>
<name>A0A0H5NPR7_NOCFR</name>
<protein>
    <submittedName>
        <fullName evidence="3">Virulence factor Mce family protein</fullName>
    </submittedName>
</protein>
<dbReference type="InterPro" id="IPR003399">
    <property type="entry name" value="Mce/MlaD"/>
</dbReference>
<dbReference type="InterPro" id="IPR052336">
    <property type="entry name" value="MlaD_Phospholipid_Transporter"/>
</dbReference>
<evidence type="ECO:0000313" key="3">
    <source>
        <dbReference type="EMBL" id="CRY77865.1"/>
    </source>
</evidence>
<dbReference type="InterPro" id="IPR024516">
    <property type="entry name" value="Mce_C"/>
</dbReference>
<dbReference type="AlphaFoldDB" id="A0A0H5NPR7"/>
<proteinExistence type="predicted"/>
<dbReference type="PANTHER" id="PTHR33371:SF4">
    <property type="entry name" value="INTERMEMBRANE PHOSPHOLIPID TRANSPORT SYSTEM BINDING PROTEIN MLAD"/>
    <property type="match status" value="1"/>
</dbReference>
<reference evidence="4" key="1">
    <citation type="submission" date="2015-03" db="EMBL/GenBank/DDBJ databases">
        <authorList>
            <consortium name="Pathogen Informatics"/>
        </authorList>
    </citation>
    <scope>NUCLEOTIDE SEQUENCE [LARGE SCALE GENOMIC DNA]</scope>
    <source>
        <strain evidence="4">NCTC11134</strain>
    </source>
</reference>
<evidence type="ECO:0000259" key="2">
    <source>
        <dbReference type="Pfam" id="PF11887"/>
    </source>
</evidence>
<feature type="domain" description="Mce/MlaD" evidence="1">
    <location>
        <begin position="36"/>
        <end position="110"/>
    </location>
</feature>
<dbReference type="EMBL" id="LN868938">
    <property type="protein sequence ID" value="CRY77865.1"/>
    <property type="molecule type" value="Genomic_DNA"/>
</dbReference>
<dbReference type="Proteomes" id="UP000057820">
    <property type="component" value="Chromosome 1"/>
</dbReference>
<gene>
    <name evidence="3" type="ORF">ERS450000_02632</name>
</gene>
<evidence type="ECO:0000259" key="1">
    <source>
        <dbReference type="Pfam" id="PF02470"/>
    </source>
</evidence>
<sequence>MKRRAGLLLVVATLTTACGLRPSDLPIPGTYLAGEHYTIDIEFTSVLNLPERAKVMVDGVEVGVLDSVELVGDTAVARVDIRADVQLPVDTTAELRQNTILGDMHIALDTPDATGERYLFDGGRISQEHTRPATNIEDTLRALSNVITGGPWTALSEVVADVNAALPDDPAELDKIMAAGRAALHDMATHTDEIDRILDDAAAISTTLAADADDLDRILDVGPKRANGLADVIFGVVLLLQGAGEMAHQVGNLLLPVAGDLRSIVAVLAPATQTVATADLTVAEMSSVTEDLLRDRLIPFFSAPPDVRITLTTSAAAQADARAQAEEFIKVLRAIGMIR</sequence>
<dbReference type="PANTHER" id="PTHR33371">
    <property type="entry name" value="INTERMEMBRANE PHOSPHOLIPID TRANSPORT SYSTEM BINDING PROTEIN MLAD-RELATED"/>
    <property type="match status" value="1"/>
</dbReference>
<dbReference type="KEGG" id="nfr:ERS450000_02632"/>
<dbReference type="Pfam" id="PF11887">
    <property type="entry name" value="Mce4_CUP1"/>
    <property type="match status" value="1"/>
</dbReference>
<accession>A0A0H5NPR7</accession>
<organism evidence="3 4">
    <name type="scientific">Nocardia farcinica</name>
    <dbReference type="NCBI Taxonomy" id="37329"/>
    <lineage>
        <taxon>Bacteria</taxon>
        <taxon>Bacillati</taxon>
        <taxon>Actinomycetota</taxon>
        <taxon>Actinomycetes</taxon>
        <taxon>Mycobacteriales</taxon>
        <taxon>Nocardiaceae</taxon>
        <taxon>Nocardia</taxon>
    </lineage>
</organism>
<feature type="domain" description="Mammalian cell entry C-terminal" evidence="2">
    <location>
        <begin position="118"/>
        <end position="277"/>
    </location>
</feature>
<dbReference type="RefSeq" id="WP_060592754.1">
    <property type="nucleotide sequence ID" value="NZ_CP031418.1"/>
</dbReference>
<dbReference type="PROSITE" id="PS51257">
    <property type="entry name" value="PROKAR_LIPOPROTEIN"/>
    <property type="match status" value="1"/>
</dbReference>
<dbReference type="Pfam" id="PF02470">
    <property type="entry name" value="MlaD"/>
    <property type="match status" value="1"/>
</dbReference>